<gene>
    <name evidence="9" type="ORF">SASPL_143134</name>
</gene>
<dbReference type="Pfam" id="PF00534">
    <property type="entry name" value="Glycos_transf_1"/>
    <property type="match status" value="1"/>
</dbReference>
<dbReference type="InterPro" id="IPR013234">
    <property type="entry name" value="PIGA_GPI_anchor_biosynthesis"/>
</dbReference>
<evidence type="ECO:0000256" key="3">
    <source>
        <dbReference type="ARBA" id="ARBA00022502"/>
    </source>
</evidence>
<dbReference type="PANTHER" id="PTHR45871:SF1">
    <property type="entry name" value="PHOSPHATIDYLINOSITOL N-ACETYLGLUCOSAMINYLTRANSFERASE SUBUNIT A"/>
    <property type="match status" value="1"/>
</dbReference>
<reference evidence="9" key="1">
    <citation type="submission" date="2018-01" db="EMBL/GenBank/DDBJ databases">
        <authorList>
            <person name="Mao J.F."/>
        </authorList>
    </citation>
    <scope>NUCLEOTIDE SEQUENCE</scope>
    <source>
        <strain evidence="9">Huo1</strain>
        <tissue evidence="9">Leaf</tissue>
    </source>
</reference>
<dbReference type="FunFam" id="3.40.50.2000:FF:000093">
    <property type="entry name" value="UDP-GlcNAc:PI a1-6 GlcNAc-transferase"/>
    <property type="match status" value="1"/>
</dbReference>
<dbReference type="Proteomes" id="UP000298416">
    <property type="component" value="Unassembled WGS sequence"/>
</dbReference>
<reference evidence="9" key="2">
    <citation type="submission" date="2020-08" db="EMBL/GenBank/DDBJ databases">
        <title>Plant Genome Project.</title>
        <authorList>
            <person name="Zhang R.-G."/>
        </authorList>
    </citation>
    <scope>NUCLEOTIDE SEQUENCE</scope>
    <source>
        <strain evidence="9">Huo1</strain>
        <tissue evidence="9">Leaf</tissue>
    </source>
</reference>
<sequence>MSRQGKHRILMVSDFFYPNFGGVENHIYYLSQCLMKLGHKVIVMTHAYGNRSGVRYMTGGLKVYYVPWKPFIMQNTLPTFYGTLPIIRTILIRERITLVHGHQAFSTLCHEALMHARTMGYRVVFTDHSLYGFADVGSIHMNKVLQFTLADVSQAICVSHTSKENTVLRSGLPPERVFVIPNAVDTAMFKPAPVRLSNHEIVIVVISRLVYRKGADLLVEVIPEVCRLHQNVRFIVGGDGPKRVRLEEMREKHSLQDRVDMLGAVPHAKVQSVLVTGHIFLNSSLTEAFCIAILEAASCGLLTVSTRVGGVPEAWSFNVLPDDIIVLAEPDPNDMVMAITKAIDLLPQIDPEEMHNRIKKLYSWHDVAKRTEIVYDRALKCSNQSLIDRLPRYLSCGAWAGKLFCMVMIIDFLLWRLLQLWQPDRNVEVVPDINLTSPHGGEEKWNLGADENEI</sequence>
<keyword evidence="4" id="KW-0328">Glycosyltransferase</keyword>
<organism evidence="9">
    <name type="scientific">Salvia splendens</name>
    <name type="common">Scarlet sage</name>
    <dbReference type="NCBI Taxonomy" id="180675"/>
    <lineage>
        <taxon>Eukaryota</taxon>
        <taxon>Viridiplantae</taxon>
        <taxon>Streptophyta</taxon>
        <taxon>Embryophyta</taxon>
        <taxon>Tracheophyta</taxon>
        <taxon>Spermatophyta</taxon>
        <taxon>Magnoliopsida</taxon>
        <taxon>eudicotyledons</taxon>
        <taxon>Gunneridae</taxon>
        <taxon>Pentapetalae</taxon>
        <taxon>asterids</taxon>
        <taxon>lamiids</taxon>
        <taxon>Lamiales</taxon>
        <taxon>Lamiaceae</taxon>
        <taxon>Nepetoideae</taxon>
        <taxon>Mentheae</taxon>
        <taxon>Salviinae</taxon>
        <taxon>Salvia</taxon>
        <taxon>Salvia subgen. Calosphace</taxon>
        <taxon>core Calosphace</taxon>
    </lineage>
</organism>
<dbReference type="GO" id="GO:0017176">
    <property type="term" value="F:phosphatidylinositol N-acetylglucosaminyltransferase activity"/>
    <property type="evidence" value="ECO:0007669"/>
    <property type="project" value="UniProtKB-EC"/>
</dbReference>
<dbReference type="GO" id="GO:0000506">
    <property type="term" value="C:glycosylphosphatidylinositol-N-acetylglucosaminyltransferase (GPI-GnT) complex"/>
    <property type="evidence" value="ECO:0007669"/>
    <property type="project" value="InterPro"/>
</dbReference>
<comment type="pathway">
    <text evidence="1">Glycolipid biosynthesis; glycosylphosphatidylinositol-anchor biosynthesis.</text>
</comment>
<feature type="domain" description="PIGA GPI anchor biosynthesis" evidence="8">
    <location>
        <begin position="46"/>
        <end position="135"/>
    </location>
</feature>
<evidence type="ECO:0000256" key="2">
    <source>
        <dbReference type="ARBA" id="ARBA00012420"/>
    </source>
</evidence>
<evidence type="ECO:0000259" key="8">
    <source>
        <dbReference type="Pfam" id="PF08288"/>
    </source>
</evidence>
<dbReference type="AlphaFoldDB" id="A0A8X8ZA14"/>
<evidence type="ECO:0000256" key="5">
    <source>
        <dbReference type="ARBA" id="ARBA00022679"/>
    </source>
</evidence>
<protein>
    <recommendedName>
        <fullName evidence="2">phosphatidylinositol N-acetylglucosaminyltransferase</fullName>
        <ecNumber evidence="2">2.4.1.198</ecNumber>
    </recommendedName>
    <alternativeName>
        <fullName evidence="6">GlcNAc-PI synthesis protein</fullName>
    </alternativeName>
</protein>
<dbReference type="GO" id="GO:0006506">
    <property type="term" value="P:GPI anchor biosynthetic process"/>
    <property type="evidence" value="ECO:0007669"/>
    <property type="project" value="UniProtKB-KW"/>
</dbReference>
<accession>A0A8X8ZA14</accession>
<evidence type="ECO:0000256" key="4">
    <source>
        <dbReference type="ARBA" id="ARBA00022676"/>
    </source>
</evidence>
<dbReference type="CDD" id="cd03796">
    <property type="entry name" value="GT4_PIG-A-like"/>
    <property type="match status" value="1"/>
</dbReference>
<dbReference type="InterPro" id="IPR001296">
    <property type="entry name" value="Glyco_trans_1"/>
</dbReference>
<dbReference type="FunFam" id="3.40.50.2000:FF:000188">
    <property type="entry name" value="Phosphatidylinositol N-acetylglucosaminyltransferase gpi3 subunit"/>
    <property type="match status" value="1"/>
</dbReference>
<proteinExistence type="predicted"/>
<dbReference type="PANTHER" id="PTHR45871">
    <property type="entry name" value="N-ACETYLGLUCOSAMINYL-PHOSPHATIDYLINOSITOL BIOSYNTHETIC PROTEIN"/>
    <property type="match status" value="1"/>
</dbReference>
<evidence type="ECO:0000256" key="6">
    <source>
        <dbReference type="ARBA" id="ARBA00032160"/>
    </source>
</evidence>
<evidence type="ECO:0000256" key="1">
    <source>
        <dbReference type="ARBA" id="ARBA00004687"/>
    </source>
</evidence>
<dbReference type="EMBL" id="PNBA02000016">
    <property type="protein sequence ID" value="KAG6396973.1"/>
    <property type="molecule type" value="Genomic_DNA"/>
</dbReference>
<evidence type="ECO:0000313" key="10">
    <source>
        <dbReference type="Proteomes" id="UP000298416"/>
    </source>
</evidence>
<dbReference type="InterPro" id="IPR039507">
    <property type="entry name" value="PIG-A/GPI3"/>
</dbReference>
<dbReference type="Gene3D" id="3.40.50.2000">
    <property type="entry name" value="Glycogen Phosphorylase B"/>
    <property type="match status" value="2"/>
</dbReference>
<keyword evidence="3" id="KW-0337">GPI-anchor biosynthesis</keyword>
<dbReference type="Pfam" id="PF08288">
    <property type="entry name" value="PIGA"/>
    <property type="match status" value="1"/>
</dbReference>
<keyword evidence="5" id="KW-0808">Transferase</keyword>
<comment type="caution">
    <text evidence="9">The sequence shown here is derived from an EMBL/GenBank/DDBJ whole genome shotgun (WGS) entry which is preliminary data.</text>
</comment>
<evidence type="ECO:0000313" key="9">
    <source>
        <dbReference type="EMBL" id="KAG6396973.1"/>
    </source>
</evidence>
<dbReference type="EC" id="2.4.1.198" evidence="2"/>
<feature type="domain" description="Glycosyl transferase family 1" evidence="7">
    <location>
        <begin position="196"/>
        <end position="345"/>
    </location>
</feature>
<name>A0A8X8ZA14_SALSN</name>
<dbReference type="SUPFAM" id="SSF53756">
    <property type="entry name" value="UDP-Glycosyltransferase/glycogen phosphorylase"/>
    <property type="match status" value="1"/>
</dbReference>
<evidence type="ECO:0000259" key="7">
    <source>
        <dbReference type="Pfam" id="PF00534"/>
    </source>
</evidence>
<keyword evidence="10" id="KW-1185">Reference proteome</keyword>